<gene>
    <name evidence="1" type="ORF">LNQ49_11280</name>
</gene>
<comment type="caution">
    <text evidence="1">The sequence shown here is derived from an EMBL/GenBank/DDBJ whole genome shotgun (WGS) entry which is preliminary data.</text>
</comment>
<dbReference type="RefSeq" id="WP_229988925.1">
    <property type="nucleotide sequence ID" value="NZ_JAJJMO010000001.1"/>
</dbReference>
<evidence type="ECO:0000313" key="2">
    <source>
        <dbReference type="Proteomes" id="UP001430919"/>
    </source>
</evidence>
<reference evidence="1" key="1">
    <citation type="submission" date="2021-11" db="EMBL/GenBank/DDBJ databases">
        <title>Description of novel Flavobacterium species.</title>
        <authorList>
            <person name="Saticioglu I.B."/>
            <person name="Ay H."/>
            <person name="Altun S."/>
            <person name="Duman M."/>
        </authorList>
    </citation>
    <scope>NUCLEOTIDE SEQUENCE</scope>
    <source>
        <strain evidence="1">F-65</strain>
    </source>
</reference>
<keyword evidence="2" id="KW-1185">Reference proteome</keyword>
<dbReference type="InterPro" id="IPR025409">
    <property type="entry name" value="DUF4303"/>
</dbReference>
<dbReference type="Proteomes" id="UP001430919">
    <property type="component" value="Unassembled WGS sequence"/>
</dbReference>
<dbReference type="Pfam" id="PF14136">
    <property type="entry name" value="DUF4303"/>
    <property type="match status" value="1"/>
</dbReference>
<organism evidence="1 2">
    <name type="scientific">Flavobacterium pisciphilum</name>
    <dbReference type="NCBI Taxonomy" id="2893755"/>
    <lineage>
        <taxon>Bacteria</taxon>
        <taxon>Pseudomonadati</taxon>
        <taxon>Bacteroidota</taxon>
        <taxon>Flavobacteriia</taxon>
        <taxon>Flavobacteriales</taxon>
        <taxon>Flavobacteriaceae</taxon>
        <taxon>Flavobacterium</taxon>
    </lineage>
</organism>
<protein>
    <submittedName>
        <fullName evidence="1">DUF4303 domain-containing protein</fullName>
    </submittedName>
</protein>
<evidence type="ECO:0000313" key="1">
    <source>
        <dbReference type="EMBL" id="MCC9072163.1"/>
    </source>
</evidence>
<dbReference type="EMBL" id="JAJJMO010000001">
    <property type="protein sequence ID" value="MCC9072163.1"/>
    <property type="molecule type" value="Genomic_DNA"/>
</dbReference>
<proteinExistence type="predicted"/>
<name>A0ABS8MU33_9FLAO</name>
<sequence>MDKIEIKKQLLEFTINAVESFLNEHSSLEFYSFAYNCNAEYAEINLCFNTEAEFEKTLKHYQTGEFSKYYKSDEEINDLKFNTGDWEYQCFETLNVLTDEELTKIFYDFPEDDYKSWKEFVENLLEVFCEVLLDFSKTETFKKTPKTDNFFAFCIDHDEDFENAIKRLEKVKKKYA</sequence>
<accession>A0ABS8MU33</accession>